<keyword evidence="10" id="KW-1185">Reference proteome</keyword>
<feature type="domain" description="EamA" evidence="8">
    <location>
        <begin position="163"/>
        <end position="305"/>
    </location>
</feature>
<feature type="transmembrane region" description="Helical" evidence="7">
    <location>
        <begin position="83"/>
        <end position="101"/>
    </location>
</feature>
<evidence type="ECO:0000259" key="8">
    <source>
        <dbReference type="Pfam" id="PF00892"/>
    </source>
</evidence>
<evidence type="ECO:0000256" key="5">
    <source>
        <dbReference type="ARBA" id="ARBA00022989"/>
    </source>
</evidence>
<feature type="transmembrane region" description="Helical" evidence="7">
    <location>
        <begin position="192"/>
        <end position="219"/>
    </location>
</feature>
<evidence type="ECO:0000256" key="1">
    <source>
        <dbReference type="ARBA" id="ARBA00004651"/>
    </source>
</evidence>
<protein>
    <submittedName>
        <fullName evidence="9">DMT family transporter</fullName>
    </submittedName>
</protein>
<name>A0ABY5KCN9_9ACTN</name>
<evidence type="ECO:0000313" key="10">
    <source>
        <dbReference type="Proteomes" id="UP001315860"/>
    </source>
</evidence>
<gene>
    <name evidence="9" type="ORF">NP095_12695</name>
</gene>
<feature type="transmembrane region" description="Helical" evidence="7">
    <location>
        <begin position="162"/>
        <end position="180"/>
    </location>
</feature>
<evidence type="ECO:0000256" key="6">
    <source>
        <dbReference type="ARBA" id="ARBA00023136"/>
    </source>
</evidence>
<organism evidence="9 10">
    <name type="scientific">Aeromicrobium duanguangcaii</name>
    <dbReference type="NCBI Taxonomy" id="2968086"/>
    <lineage>
        <taxon>Bacteria</taxon>
        <taxon>Bacillati</taxon>
        <taxon>Actinomycetota</taxon>
        <taxon>Actinomycetes</taxon>
        <taxon>Propionibacteriales</taxon>
        <taxon>Nocardioidaceae</taxon>
        <taxon>Aeromicrobium</taxon>
    </lineage>
</organism>
<keyword evidence="4 7" id="KW-0812">Transmembrane</keyword>
<sequence length="335" mass="34347">MRPDTPDTAVAARHTPTGLLLALTSALAFGTSGTLARGLMDAGWSPGAAFAVRVTLAAAVLAVPGLLAVRGRTRLLLTHARTIVLYGLSAVACAQLFYFMAVQRLDVGIALLIEYTAPVAVVLWMWFAHGQRPGRFTLVGAVVAAVGLVLLLDVVGDTQIDLVGVLLSLVAMTGAATYFVMSADDSSGLPPLTLAAGGLVVAAVAFWILAAVGVIPFTMTTDPVVFATGSVPWWVPVALLGFVAAALAYVTGIAAARHLGGRLASFVALTEVAAGLGFAWALLDQAPGPWQCLGALLVLAGIVVVKLGERDVTSLGGDEGLLVEPFPVQHPPGGR</sequence>
<keyword evidence="3" id="KW-1003">Cell membrane</keyword>
<accession>A0ABY5KCN9</accession>
<dbReference type="InterPro" id="IPR000620">
    <property type="entry name" value="EamA_dom"/>
</dbReference>
<feature type="transmembrane region" description="Helical" evidence="7">
    <location>
        <begin position="288"/>
        <end position="305"/>
    </location>
</feature>
<keyword evidence="6 7" id="KW-0472">Membrane</keyword>
<feature type="transmembrane region" description="Helical" evidence="7">
    <location>
        <begin position="136"/>
        <end position="156"/>
    </location>
</feature>
<dbReference type="InterPro" id="IPR037185">
    <property type="entry name" value="EmrE-like"/>
</dbReference>
<evidence type="ECO:0000313" key="9">
    <source>
        <dbReference type="EMBL" id="UUI68054.1"/>
    </source>
</evidence>
<comment type="subcellular location">
    <subcellularLocation>
        <location evidence="1">Cell membrane</location>
        <topology evidence="1">Multi-pass membrane protein</topology>
    </subcellularLocation>
</comment>
<evidence type="ECO:0000256" key="7">
    <source>
        <dbReference type="SAM" id="Phobius"/>
    </source>
</evidence>
<keyword evidence="5 7" id="KW-1133">Transmembrane helix</keyword>
<comment type="similarity">
    <text evidence="2">Belongs to the EamA transporter family.</text>
</comment>
<feature type="transmembrane region" description="Helical" evidence="7">
    <location>
        <begin position="48"/>
        <end position="71"/>
    </location>
</feature>
<feature type="transmembrane region" description="Helical" evidence="7">
    <location>
        <begin position="263"/>
        <end position="282"/>
    </location>
</feature>
<dbReference type="RefSeq" id="WP_232419414.1">
    <property type="nucleotide sequence ID" value="NZ_CP101990.1"/>
</dbReference>
<reference evidence="9 10" key="1">
    <citation type="submission" date="2022-07" db="EMBL/GenBank/DDBJ databases">
        <title>Novel species in genus Aeromicrobium.</title>
        <authorList>
            <person name="Ye L."/>
        </authorList>
    </citation>
    <scope>NUCLEOTIDE SEQUENCE [LARGE SCALE GENOMIC DNA]</scope>
    <source>
        <strain evidence="10">zg-Y50</strain>
    </source>
</reference>
<proteinExistence type="inferred from homology"/>
<feature type="transmembrane region" description="Helical" evidence="7">
    <location>
        <begin position="107"/>
        <end position="127"/>
    </location>
</feature>
<dbReference type="PANTHER" id="PTHR32322">
    <property type="entry name" value="INNER MEMBRANE TRANSPORTER"/>
    <property type="match status" value="1"/>
</dbReference>
<dbReference type="InterPro" id="IPR050638">
    <property type="entry name" value="AA-Vitamin_Transporters"/>
</dbReference>
<dbReference type="PANTHER" id="PTHR32322:SF18">
    <property type="entry name" value="S-ADENOSYLMETHIONINE_S-ADENOSYLHOMOCYSTEINE TRANSPORTER"/>
    <property type="match status" value="1"/>
</dbReference>
<dbReference type="Pfam" id="PF00892">
    <property type="entry name" value="EamA"/>
    <property type="match status" value="2"/>
</dbReference>
<dbReference type="SUPFAM" id="SSF103481">
    <property type="entry name" value="Multidrug resistance efflux transporter EmrE"/>
    <property type="match status" value="2"/>
</dbReference>
<feature type="transmembrane region" description="Helical" evidence="7">
    <location>
        <begin position="231"/>
        <end position="251"/>
    </location>
</feature>
<evidence type="ECO:0000256" key="2">
    <source>
        <dbReference type="ARBA" id="ARBA00007362"/>
    </source>
</evidence>
<evidence type="ECO:0000256" key="4">
    <source>
        <dbReference type="ARBA" id="ARBA00022692"/>
    </source>
</evidence>
<evidence type="ECO:0000256" key="3">
    <source>
        <dbReference type="ARBA" id="ARBA00022475"/>
    </source>
</evidence>
<dbReference type="Proteomes" id="UP001315860">
    <property type="component" value="Chromosome"/>
</dbReference>
<feature type="domain" description="EamA" evidence="8">
    <location>
        <begin position="17"/>
        <end position="152"/>
    </location>
</feature>
<dbReference type="EMBL" id="CP101990">
    <property type="protein sequence ID" value="UUI68054.1"/>
    <property type="molecule type" value="Genomic_DNA"/>
</dbReference>